<dbReference type="Pfam" id="PF10844">
    <property type="entry name" value="DUF2577"/>
    <property type="match status" value="1"/>
</dbReference>
<organism evidence="1 2">
    <name type="scientific">Paenibacillus gansuensis</name>
    <dbReference type="NCBI Taxonomy" id="306542"/>
    <lineage>
        <taxon>Bacteria</taxon>
        <taxon>Bacillati</taxon>
        <taxon>Bacillota</taxon>
        <taxon>Bacilli</taxon>
        <taxon>Bacillales</taxon>
        <taxon>Paenibacillaceae</taxon>
        <taxon>Paenibacillus</taxon>
    </lineage>
</organism>
<proteinExistence type="predicted"/>
<evidence type="ECO:0000313" key="1">
    <source>
        <dbReference type="EMBL" id="MFD2613533.1"/>
    </source>
</evidence>
<dbReference type="Proteomes" id="UP001597541">
    <property type="component" value="Unassembled WGS sequence"/>
</dbReference>
<sequence length="82" mass="9144">MSIIDSIKTIVEQHRSAAQPAAFFPATVMNTNPLEVNVDQRFTLTADFLIVLEHCKTFAPGDRLLLLRDDGGQQFVILGRMV</sequence>
<dbReference type="EMBL" id="JBHUME010000008">
    <property type="protein sequence ID" value="MFD2613533.1"/>
    <property type="molecule type" value="Genomic_DNA"/>
</dbReference>
<accession>A0ABW5PEU2</accession>
<keyword evidence="2" id="KW-1185">Reference proteome</keyword>
<evidence type="ECO:0000313" key="2">
    <source>
        <dbReference type="Proteomes" id="UP001597541"/>
    </source>
</evidence>
<comment type="caution">
    <text evidence="1">The sequence shown here is derived from an EMBL/GenBank/DDBJ whole genome shotgun (WGS) entry which is preliminary data.</text>
</comment>
<dbReference type="InterPro" id="IPR022555">
    <property type="entry name" value="DUF2577"/>
</dbReference>
<gene>
    <name evidence="1" type="ORF">ACFSUF_13965</name>
</gene>
<name>A0ABW5PEU2_9BACL</name>
<dbReference type="RefSeq" id="WP_377603522.1">
    <property type="nucleotide sequence ID" value="NZ_JBHUME010000008.1"/>
</dbReference>
<reference evidence="2" key="1">
    <citation type="journal article" date="2019" name="Int. J. Syst. Evol. Microbiol.">
        <title>The Global Catalogue of Microorganisms (GCM) 10K type strain sequencing project: providing services to taxonomists for standard genome sequencing and annotation.</title>
        <authorList>
            <consortium name="The Broad Institute Genomics Platform"/>
            <consortium name="The Broad Institute Genome Sequencing Center for Infectious Disease"/>
            <person name="Wu L."/>
            <person name="Ma J."/>
        </authorList>
    </citation>
    <scope>NUCLEOTIDE SEQUENCE [LARGE SCALE GENOMIC DNA]</scope>
    <source>
        <strain evidence="2">KCTC 3950</strain>
    </source>
</reference>
<protein>
    <submittedName>
        <fullName evidence="1">DUF2577 family protein</fullName>
    </submittedName>
</protein>